<organism evidence="2 3">
    <name type="scientific">Punica granatum</name>
    <name type="common">Pomegranate</name>
    <dbReference type="NCBI Taxonomy" id="22663"/>
    <lineage>
        <taxon>Eukaryota</taxon>
        <taxon>Viridiplantae</taxon>
        <taxon>Streptophyta</taxon>
        <taxon>Embryophyta</taxon>
        <taxon>Tracheophyta</taxon>
        <taxon>Spermatophyta</taxon>
        <taxon>Magnoliopsida</taxon>
        <taxon>eudicotyledons</taxon>
        <taxon>Gunneridae</taxon>
        <taxon>Pentapetalae</taxon>
        <taxon>rosids</taxon>
        <taxon>malvids</taxon>
        <taxon>Myrtales</taxon>
        <taxon>Lythraceae</taxon>
        <taxon>Punica</taxon>
    </lineage>
</organism>
<protein>
    <submittedName>
        <fullName evidence="2">Uncharacterized protein</fullName>
    </submittedName>
</protein>
<dbReference type="AlphaFoldDB" id="A0A218W706"/>
<comment type="caution">
    <text evidence="2">The sequence shown here is derived from an EMBL/GenBank/DDBJ whole genome shotgun (WGS) entry which is preliminary data.</text>
</comment>
<name>A0A218W706_PUNGR</name>
<dbReference type="EMBL" id="MTKT01004950">
    <property type="protein sequence ID" value="OWM68555.1"/>
    <property type="molecule type" value="Genomic_DNA"/>
</dbReference>
<dbReference type="Proteomes" id="UP000197138">
    <property type="component" value="Unassembled WGS sequence"/>
</dbReference>
<sequence>MIVVDGVAGDGLMVTDTETRSTHRQQKYQPPGRNDPRSCTTPPPMKAGGWRAEPGDAFLRRSQEAVHPYRNYTRKVAD</sequence>
<evidence type="ECO:0000313" key="3">
    <source>
        <dbReference type="Proteomes" id="UP000197138"/>
    </source>
</evidence>
<accession>A0A218W706</accession>
<proteinExistence type="predicted"/>
<feature type="region of interest" description="Disordered" evidence="1">
    <location>
        <begin position="1"/>
        <end position="50"/>
    </location>
</feature>
<gene>
    <name evidence="2" type="ORF">CDL15_Pgr023520</name>
</gene>
<reference evidence="3" key="1">
    <citation type="journal article" date="2017" name="Plant J.">
        <title>The pomegranate (Punica granatum L.) genome and the genomics of punicalagin biosynthesis.</title>
        <authorList>
            <person name="Qin G."/>
            <person name="Xu C."/>
            <person name="Ming R."/>
            <person name="Tang H."/>
            <person name="Guyot R."/>
            <person name="Kramer E.M."/>
            <person name="Hu Y."/>
            <person name="Yi X."/>
            <person name="Qi Y."/>
            <person name="Xu X."/>
            <person name="Gao Z."/>
            <person name="Pan H."/>
            <person name="Jian J."/>
            <person name="Tian Y."/>
            <person name="Yue Z."/>
            <person name="Xu Y."/>
        </authorList>
    </citation>
    <scope>NUCLEOTIDE SEQUENCE [LARGE SCALE GENOMIC DNA]</scope>
    <source>
        <strain evidence="3">cv. Dabenzi</strain>
    </source>
</reference>
<evidence type="ECO:0000313" key="2">
    <source>
        <dbReference type="EMBL" id="OWM68555.1"/>
    </source>
</evidence>
<evidence type="ECO:0000256" key="1">
    <source>
        <dbReference type="SAM" id="MobiDB-lite"/>
    </source>
</evidence>